<proteinExistence type="predicted"/>
<sequence length="216" mass="21731">MPFDNTSLIPLLTGSGFTLWLYRTSDTRATALGANYFSPAASRITTGDLILLQSSDSVGLLPVRSSSVVAAGVVLDTAAAPFRVNRTAAQRFSVRQAATAVAMTAVLAPLAAGIVSNGTIDAQAAIVGPVPEVAFSISDASGATVRGPQTATVSAGTATATLPAPPAGSGYRMRVQATIDPAVADSSAPFAVTAPYGLLLQSGVSLLLEDGGRVLI</sequence>
<protein>
    <submittedName>
        <fullName evidence="1">Uncharacterized protein</fullName>
    </submittedName>
</protein>
<dbReference type="Proteomes" id="UP000199473">
    <property type="component" value="Unassembled WGS sequence"/>
</dbReference>
<accession>A0A1I3ZHZ1</accession>
<dbReference type="STRING" id="1123062.SAMN02745775_102525"/>
<organism evidence="1 2">
    <name type="scientific">Falsiroseomonas stagni DSM 19981</name>
    <dbReference type="NCBI Taxonomy" id="1123062"/>
    <lineage>
        <taxon>Bacteria</taxon>
        <taxon>Pseudomonadati</taxon>
        <taxon>Pseudomonadota</taxon>
        <taxon>Alphaproteobacteria</taxon>
        <taxon>Acetobacterales</taxon>
        <taxon>Roseomonadaceae</taxon>
        <taxon>Falsiroseomonas</taxon>
    </lineage>
</organism>
<keyword evidence="2" id="KW-1185">Reference proteome</keyword>
<dbReference type="AlphaFoldDB" id="A0A1I3ZHZ1"/>
<dbReference type="EMBL" id="FOSQ01000002">
    <property type="protein sequence ID" value="SFK43665.1"/>
    <property type="molecule type" value="Genomic_DNA"/>
</dbReference>
<evidence type="ECO:0000313" key="2">
    <source>
        <dbReference type="Proteomes" id="UP000199473"/>
    </source>
</evidence>
<gene>
    <name evidence="1" type="ORF">SAMN02745775_102525</name>
</gene>
<dbReference type="OrthoDB" id="7265155at2"/>
<name>A0A1I3ZHZ1_9PROT</name>
<dbReference type="RefSeq" id="WP_092958671.1">
    <property type="nucleotide sequence ID" value="NZ_FOSQ01000002.1"/>
</dbReference>
<evidence type="ECO:0000313" key="1">
    <source>
        <dbReference type="EMBL" id="SFK43665.1"/>
    </source>
</evidence>
<reference evidence="1 2" key="1">
    <citation type="submission" date="2016-10" db="EMBL/GenBank/DDBJ databases">
        <authorList>
            <person name="de Groot N.N."/>
        </authorList>
    </citation>
    <scope>NUCLEOTIDE SEQUENCE [LARGE SCALE GENOMIC DNA]</scope>
    <source>
        <strain evidence="1 2">DSM 19981</strain>
    </source>
</reference>